<feature type="region of interest" description="Disordered" evidence="1">
    <location>
        <begin position="1"/>
        <end position="33"/>
    </location>
</feature>
<feature type="region of interest" description="Disordered" evidence="1">
    <location>
        <begin position="93"/>
        <end position="128"/>
    </location>
</feature>
<keyword evidence="3" id="KW-1185">Reference proteome</keyword>
<protein>
    <submittedName>
        <fullName evidence="2">Uncharacterized protein</fullName>
    </submittedName>
</protein>
<dbReference type="Proteomes" id="UP000612746">
    <property type="component" value="Unassembled WGS sequence"/>
</dbReference>
<feature type="compositionally biased region" description="Polar residues" evidence="1">
    <location>
        <begin position="1"/>
        <end position="23"/>
    </location>
</feature>
<proteinExistence type="predicted"/>
<evidence type="ECO:0000313" key="3">
    <source>
        <dbReference type="Proteomes" id="UP000612746"/>
    </source>
</evidence>
<feature type="compositionally biased region" description="Polar residues" evidence="1">
    <location>
        <begin position="310"/>
        <end position="335"/>
    </location>
</feature>
<dbReference type="AlphaFoldDB" id="A0A8H7PR27"/>
<feature type="compositionally biased region" description="Acidic residues" evidence="1">
    <location>
        <begin position="93"/>
        <end position="107"/>
    </location>
</feature>
<evidence type="ECO:0000256" key="1">
    <source>
        <dbReference type="SAM" id="MobiDB-lite"/>
    </source>
</evidence>
<dbReference type="EMBL" id="JAEPRA010000011">
    <property type="protein sequence ID" value="KAG2178623.1"/>
    <property type="molecule type" value="Genomic_DNA"/>
</dbReference>
<name>A0A8H7PR27_9FUNG</name>
<comment type="caution">
    <text evidence="2">The sequence shown here is derived from an EMBL/GenBank/DDBJ whole genome shotgun (WGS) entry which is preliminary data.</text>
</comment>
<reference evidence="2" key="1">
    <citation type="submission" date="2020-12" db="EMBL/GenBank/DDBJ databases">
        <title>Metabolic potential, ecology and presence of endohyphal bacteria is reflected in genomic diversity of Mucoromycotina.</title>
        <authorList>
            <person name="Muszewska A."/>
            <person name="Okrasinska A."/>
            <person name="Steczkiewicz K."/>
            <person name="Drgas O."/>
            <person name="Orlowska M."/>
            <person name="Perlinska-Lenart U."/>
            <person name="Aleksandrzak-Piekarczyk T."/>
            <person name="Szatraj K."/>
            <person name="Zielenkiewicz U."/>
            <person name="Pilsyk S."/>
            <person name="Malc E."/>
            <person name="Mieczkowski P."/>
            <person name="Kruszewska J.S."/>
            <person name="Biernat P."/>
            <person name="Pawlowska J."/>
        </authorList>
    </citation>
    <scope>NUCLEOTIDE SEQUENCE</scope>
    <source>
        <strain evidence="2">WA0000051536</strain>
    </source>
</reference>
<feature type="region of interest" description="Disordered" evidence="1">
    <location>
        <begin position="302"/>
        <end position="335"/>
    </location>
</feature>
<organism evidence="2 3">
    <name type="scientific">Umbelopsis vinacea</name>
    <dbReference type="NCBI Taxonomy" id="44442"/>
    <lineage>
        <taxon>Eukaryota</taxon>
        <taxon>Fungi</taxon>
        <taxon>Fungi incertae sedis</taxon>
        <taxon>Mucoromycota</taxon>
        <taxon>Mucoromycotina</taxon>
        <taxon>Umbelopsidomycetes</taxon>
        <taxon>Umbelopsidales</taxon>
        <taxon>Umbelopsidaceae</taxon>
        <taxon>Umbelopsis</taxon>
    </lineage>
</organism>
<evidence type="ECO:0000313" key="2">
    <source>
        <dbReference type="EMBL" id="KAG2178623.1"/>
    </source>
</evidence>
<gene>
    <name evidence="2" type="ORF">INT44_001776</name>
</gene>
<dbReference type="OrthoDB" id="5531344at2759"/>
<accession>A0A8H7PR27</accession>
<sequence>MSSPDKQSTSAEPQGEISTNDQPANDHNDALEPQRPTDWAAALKFFLKNIGFEETAGALDTELIILSNANKATIPKHTVRLVDNLLSIIEAESEPPSEQINEEESLEDSNAKRKRSDEDDEDMMEDRIKRMSPEQVQIRATSSDLRKRIETFIQAKKSEVDASNRTEFMKRKETGESDVTCARTDAREIDRSIQMKFDVVNNEDGPLARSLVTSANHVSVGSTVHKGSGAEERLQNLEQHLNIVYKNNSRDSFTLFQRMKIIEDTIIQIEQQNPLWAAIHFNQPNRTFPPPPIVNLITPAESTTEKATEQKSYTSDAVSLTPQPQLKPTGRANSSLTRAVIEQLARRQQES</sequence>